<sequence>MSTPTVGVLGLGPMGAPVAGHLARAGFPLRVWNRTRAKAAAFGAAAVGHPAQLCAEVVLSALPDVDHFERIAPDPVLDTWAGRGTTHVVVLSTTAPDKVRGLAVRLARFGLAVVDAPMSGGDAGARAGTLSLMVGAGDEDFATVEPVLRTFSSTVEHLGPVGAGTAAKLCNQIVVATTLVGLAEALDLARRAGLSGSQLVRVLEAGLASSAVLEAKAAKILQREYGLGGSTDNQVKDLRYALALADRLGARLAQTRQTAALFEATVRNGLGAADHSAVYETVSEDRYPRAAPS</sequence>
<dbReference type="PANTHER" id="PTHR43060">
    <property type="entry name" value="3-HYDROXYISOBUTYRATE DEHYDROGENASE-LIKE 1, MITOCHONDRIAL-RELATED"/>
    <property type="match status" value="1"/>
</dbReference>
<protein>
    <submittedName>
        <fullName evidence="6">NAD(P)-dependent oxidoreductase</fullName>
    </submittedName>
</protein>
<dbReference type="PIRSF" id="PIRSF000103">
    <property type="entry name" value="HIBADH"/>
    <property type="match status" value="1"/>
</dbReference>
<dbReference type="InterPro" id="IPR036291">
    <property type="entry name" value="NAD(P)-bd_dom_sf"/>
</dbReference>
<dbReference type="EMBL" id="BAAAZN010000015">
    <property type="protein sequence ID" value="GAA3569193.1"/>
    <property type="molecule type" value="Genomic_DNA"/>
</dbReference>
<dbReference type="InterPro" id="IPR013328">
    <property type="entry name" value="6PGD_dom2"/>
</dbReference>
<proteinExistence type="inferred from homology"/>
<comment type="similarity">
    <text evidence="1">Belongs to the HIBADH-related family.</text>
</comment>
<feature type="domain" description="6-phosphogluconate dehydrogenase NADP-binding" evidence="4">
    <location>
        <begin position="5"/>
        <end position="159"/>
    </location>
</feature>
<dbReference type="RefSeq" id="WP_344866093.1">
    <property type="nucleotide sequence ID" value="NZ_BAAAZN010000015.1"/>
</dbReference>
<dbReference type="Proteomes" id="UP001500689">
    <property type="component" value="Unassembled WGS sequence"/>
</dbReference>
<gene>
    <name evidence="6" type="ORF">GCM10022222_61740</name>
</gene>
<dbReference type="InterPro" id="IPR029154">
    <property type="entry name" value="HIBADH-like_NADP-bd"/>
</dbReference>
<dbReference type="SUPFAM" id="SSF51735">
    <property type="entry name" value="NAD(P)-binding Rossmann-fold domains"/>
    <property type="match status" value="1"/>
</dbReference>
<organism evidence="6 7">
    <name type="scientific">Amycolatopsis ultiminotia</name>
    <dbReference type="NCBI Taxonomy" id="543629"/>
    <lineage>
        <taxon>Bacteria</taxon>
        <taxon>Bacillati</taxon>
        <taxon>Actinomycetota</taxon>
        <taxon>Actinomycetes</taxon>
        <taxon>Pseudonocardiales</taxon>
        <taxon>Pseudonocardiaceae</taxon>
        <taxon>Amycolatopsis</taxon>
    </lineage>
</organism>
<dbReference type="Gene3D" id="3.40.50.720">
    <property type="entry name" value="NAD(P)-binding Rossmann-like Domain"/>
    <property type="match status" value="1"/>
</dbReference>
<dbReference type="InterPro" id="IPR008927">
    <property type="entry name" value="6-PGluconate_DH-like_C_sf"/>
</dbReference>
<reference evidence="7" key="1">
    <citation type="journal article" date="2019" name="Int. J. Syst. Evol. Microbiol.">
        <title>The Global Catalogue of Microorganisms (GCM) 10K type strain sequencing project: providing services to taxonomists for standard genome sequencing and annotation.</title>
        <authorList>
            <consortium name="The Broad Institute Genomics Platform"/>
            <consortium name="The Broad Institute Genome Sequencing Center for Infectious Disease"/>
            <person name="Wu L."/>
            <person name="Ma J."/>
        </authorList>
    </citation>
    <scope>NUCLEOTIDE SEQUENCE [LARGE SCALE GENOMIC DNA]</scope>
    <source>
        <strain evidence="7">JCM 16898</strain>
    </source>
</reference>
<dbReference type="InterPro" id="IPR006115">
    <property type="entry name" value="6PGDH_NADP-bd"/>
</dbReference>
<feature type="domain" description="3-hydroxyisobutyrate dehydrogenase-like NAD-binding" evidence="5">
    <location>
        <begin position="162"/>
        <end position="280"/>
    </location>
</feature>
<evidence type="ECO:0000256" key="3">
    <source>
        <dbReference type="ARBA" id="ARBA00023027"/>
    </source>
</evidence>
<keyword evidence="2" id="KW-0560">Oxidoreductase</keyword>
<name>A0ABP6XS47_9PSEU</name>
<evidence type="ECO:0000259" key="4">
    <source>
        <dbReference type="Pfam" id="PF03446"/>
    </source>
</evidence>
<dbReference type="PANTHER" id="PTHR43060:SF15">
    <property type="entry name" value="3-HYDROXYISOBUTYRATE DEHYDROGENASE-LIKE 1, MITOCHONDRIAL-RELATED"/>
    <property type="match status" value="1"/>
</dbReference>
<evidence type="ECO:0000256" key="1">
    <source>
        <dbReference type="ARBA" id="ARBA00009080"/>
    </source>
</evidence>
<evidence type="ECO:0000256" key="2">
    <source>
        <dbReference type="ARBA" id="ARBA00023002"/>
    </source>
</evidence>
<dbReference type="Pfam" id="PF03446">
    <property type="entry name" value="NAD_binding_2"/>
    <property type="match status" value="1"/>
</dbReference>
<dbReference type="Pfam" id="PF14833">
    <property type="entry name" value="NAD_binding_11"/>
    <property type="match status" value="1"/>
</dbReference>
<dbReference type="SUPFAM" id="SSF48179">
    <property type="entry name" value="6-phosphogluconate dehydrogenase C-terminal domain-like"/>
    <property type="match status" value="1"/>
</dbReference>
<dbReference type="Gene3D" id="1.10.1040.10">
    <property type="entry name" value="N-(1-d-carboxylethyl)-l-norvaline Dehydrogenase, domain 2"/>
    <property type="match status" value="1"/>
</dbReference>
<evidence type="ECO:0000313" key="6">
    <source>
        <dbReference type="EMBL" id="GAA3569193.1"/>
    </source>
</evidence>
<keyword evidence="7" id="KW-1185">Reference proteome</keyword>
<evidence type="ECO:0000259" key="5">
    <source>
        <dbReference type="Pfam" id="PF14833"/>
    </source>
</evidence>
<dbReference type="InterPro" id="IPR015815">
    <property type="entry name" value="HIBADH-related"/>
</dbReference>
<comment type="caution">
    <text evidence="6">The sequence shown here is derived from an EMBL/GenBank/DDBJ whole genome shotgun (WGS) entry which is preliminary data.</text>
</comment>
<accession>A0ABP6XS47</accession>
<keyword evidence="3" id="KW-0520">NAD</keyword>
<evidence type="ECO:0000313" key="7">
    <source>
        <dbReference type="Proteomes" id="UP001500689"/>
    </source>
</evidence>